<protein>
    <submittedName>
        <fullName evidence="1">Uncharacterized protein</fullName>
    </submittedName>
</protein>
<reference evidence="1" key="2">
    <citation type="journal article" date="2024" name="Plant">
        <title>Genomic evolution and insights into agronomic trait innovations of Sesamum species.</title>
        <authorList>
            <person name="Miao H."/>
            <person name="Wang L."/>
            <person name="Qu L."/>
            <person name="Liu H."/>
            <person name="Sun Y."/>
            <person name="Le M."/>
            <person name="Wang Q."/>
            <person name="Wei S."/>
            <person name="Zheng Y."/>
            <person name="Lin W."/>
            <person name="Duan Y."/>
            <person name="Cao H."/>
            <person name="Xiong S."/>
            <person name="Wang X."/>
            <person name="Wei L."/>
            <person name="Li C."/>
            <person name="Ma Q."/>
            <person name="Ju M."/>
            <person name="Zhao R."/>
            <person name="Li G."/>
            <person name="Mu C."/>
            <person name="Tian Q."/>
            <person name="Mei H."/>
            <person name="Zhang T."/>
            <person name="Gao T."/>
            <person name="Zhang H."/>
        </authorList>
    </citation>
    <scope>NUCLEOTIDE SEQUENCE</scope>
    <source>
        <strain evidence="1">3651</strain>
    </source>
</reference>
<organism evidence="1 2">
    <name type="scientific">Sesamum alatum</name>
    <dbReference type="NCBI Taxonomy" id="300844"/>
    <lineage>
        <taxon>Eukaryota</taxon>
        <taxon>Viridiplantae</taxon>
        <taxon>Streptophyta</taxon>
        <taxon>Embryophyta</taxon>
        <taxon>Tracheophyta</taxon>
        <taxon>Spermatophyta</taxon>
        <taxon>Magnoliopsida</taxon>
        <taxon>eudicotyledons</taxon>
        <taxon>Gunneridae</taxon>
        <taxon>Pentapetalae</taxon>
        <taxon>asterids</taxon>
        <taxon>lamiids</taxon>
        <taxon>Lamiales</taxon>
        <taxon>Pedaliaceae</taxon>
        <taxon>Sesamum</taxon>
    </lineage>
</organism>
<reference evidence="1" key="1">
    <citation type="submission" date="2020-06" db="EMBL/GenBank/DDBJ databases">
        <authorList>
            <person name="Li T."/>
            <person name="Hu X."/>
            <person name="Zhang T."/>
            <person name="Song X."/>
            <person name="Zhang H."/>
            <person name="Dai N."/>
            <person name="Sheng W."/>
            <person name="Hou X."/>
            <person name="Wei L."/>
        </authorList>
    </citation>
    <scope>NUCLEOTIDE SEQUENCE</scope>
    <source>
        <strain evidence="1">3651</strain>
        <tissue evidence="1">Leaf</tissue>
    </source>
</reference>
<sequence>MAEVRVTVFRRPEDVRIEVDFPEFCNVVNDDEVGVEVYNAGDGGGEKVGQVDAGVVEWLVEGAADGGGDEVVDGGGIEGVELETKVGEGGDDGFPEVGVVVRVSEEVEDGVFRTGGVLEDGKDGGDGAAEVGGGVVECHGDVDIGGVVMGRWAGIAVAECGCFMEYLRVVSGGLRGEEEENGGDGGG</sequence>
<evidence type="ECO:0000313" key="2">
    <source>
        <dbReference type="Proteomes" id="UP001293254"/>
    </source>
</evidence>
<accession>A0AAE2CPW5</accession>
<dbReference type="AlphaFoldDB" id="A0AAE2CPW5"/>
<name>A0AAE2CPW5_9LAMI</name>
<proteinExistence type="predicted"/>
<gene>
    <name evidence="1" type="ORF">Salat_1318300</name>
</gene>
<evidence type="ECO:0000313" key="1">
    <source>
        <dbReference type="EMBL" id="KAK4430176.1"/>
    </source>
</evidence>
<dbReference type="EMBL" id="JACGWO010000004">
    <property type="protein sequence ID" value="KAK4430176.1"/>
    <property type="molecule type" value="Genomic_DNA"/>
</dbReference>
<comment type="caution">
    <text evidence="1">The sequence shown here is derived from an EMBL/GenBank/DDBJ whole genome shotgun (WGS) entry which is preliminary data.</text>
</comment>
<keyword evidence="2" id="KW-1185">Reference proteome</keyword>
<dbReference type="Proteomes" id="UP001293254">
    <property type="component" value="Unassembled WGS sequence"/>
</dbReference>